<gene>
    <name evidence="2" type="ORF">AB3N04_13535</name>
</gene>
<keyword evidence="1" id="KW-1133">Transmembrane helix</keyword>
<keyword evidence="1" id="KW-0472">Membrane</keyword>
<name>A0AB39BPH7_9BACI</name>
<protein>
    <submittedName>
        <fullName evidence="2">Uncharacterized protein</fullName>
    </submittedName>
</protein>
<dbReference type="AlphaFoldDB" id="A0AB39BPH7"/>
<feature type="transmembrane region" description="Helical" evidence="1">
    <location>
        <begin position="12"/>
        <end position="34"/>
    </location>
</feature>
<evidence type="ECO:0000313" key="2">
    <source>
        <dbReference type="EMBL" id="XDI35726.1"/>
    </source>
</evidence>
<organism evidence="2">
    <name type="scientific">Alkalihalophilus sp. As8PL</name>
    <dbReference type="NCBI Taxonomy" id="3237103"/>
    <lineage>
        <taxon>Bacteria</taxon>
        <taxon>Bacillati</taxon>
        <taxon>Bacillota</taxon>
        <taxon>Bacilli</taxon>
        <taxon>Bacillales</taxon>
        <taxon>Bacillaceae</taxon>
        <taxon>Alkalihalophilus</taxon>
    </lineage>
</organism>
<dbReference type="EMBL" id="CP162551">
    <property type="protein sequence ID" value="XDI35726.1"/>
    <property type="molecule type" value="Genomic_DNA"/>
</dbReference>
<feature type="transmembrane region" description="Helical" evidence="1">
    <location>
        <begin position="54"/>
        <end position="72"/>
    </location>
</feature>
<evidence type="ECO:0000256" key="1">
    <source>
        <dbReference type="SAM" id="Phobius"/>
    </source>
</evidence>
<reference evidence="2" key="1">
    <citation type="submission" date="2024-07" db="EMBL/GenBank/DDBJ databases">
        <title>Identification and characteristics of an arsenic-resistant bacterial isolate, which belongs to a novel species.</title>
        <authorList>
            <person name="Juszczyk A."/>
            <person name="Kowalczyk A."/>
            <person name="Was K."/>
            <person name="Kosowicz W."/>
            <person name="Budzyn A."/>
            <person name="Latowski D."/>
        </authorList>
    </citation>
    <scope>NUCLEOTIDE SEQUENCE</scope>
    <source>
        <strain evidence="2">As8PL</strain>
    </source>
</reference>
<keyword evidence="1" id="KW-0812">Transmembrane</keyword>
<proteinExistence type="predicted"/>
<dbReference type="RefSeq" id="WP_368503269.1">
    <property type="nucleotide sequence ID" value="NZ_CP162551.1"/>
</dbReference>
<accession>A0AB39BPH7</accession>
<sequence>MNTLKKITEKIYTWFALLTMGLGFFVALVFIVSLLIGGSAGESLAVLSGKMMTWGIRLATIATIAGILNIYLSKQHTLTMNVQNSEDIEVPTNEQRM</sequence>